<dbReference type="PANTHER" id="PTHR36924">
    <property type="entry name" value="ANTITOXIN HIGA-1"/>
    <property type="match status" value="1"/>
</dbReference>
<evidence type="ECO:0000313" key="4">
    <source>
        <dbReference type="Proteomes" id="UP000243180"/>
    </source>
</evidence>
<dbReference type="GO" id="GO:0003677">
    <property type="term" value="F:DNA binding"/>
    <property type="evidence" value="ECO:0007669"/>
    <property type="project" value="UniProtKB-KW"/>
</dbReference>
<dbReference type="Pfam" id="PF01381">
    <property type="entry name" value="HTH_3"/>
    <property type="match status" value="1"/>
</dbReference>
<dbReference type="KEGG" id="slim:SCL_0593"/>
<dbReference type="Proteomes" id="UP000243180">
    <property type="component" value="Chromosome"/>
</dbReference>
<evidence type="ECO:0000256" key="1">
    <source>
        <dbReference type="ARBA" id="ARBA00023125"/>
    </source>
</evidence>
<feature type="domain" description="HTH cro/C1-type" evidence="2">
    <location>
        <begin position="11"/>
        <end position="66"/>
    </location>
</feature>
<dbReference type="InterPro" id="IPR010982">
    <property type="entry name" value="Lambda_DNA-bd_dom_sf"/>
</dbReference>
<accession>A0A1B4XDN1</accession>
<evidence type="ECO:0000259" key="2">
    <source>
        <dbReference type="PROSITE" id="PS50943"/>
    </source>
</evidence>
<dbReference type="AlphaFoldDB" id="A0A1B4XDN1"/>
<gene>
    <name evidence="3" type="ORF">SCL_0593</name>
</gene>
<dbReference type="FunCoup" id="A0A1B4XDN1">
    <property type="interactions" value="33"/>
</dbReference>
<dbReference type="CDD" id="cd00093">
    <property type="entry name" value="HTH_XRE"/>
    <property type="match status" value="1"/>
</dbReference>
<dbReference type="PANTHER" id="PTHR36924:SF1">
    <property type="entry name" value="ANTITOXIN HIGA-1"/>
    <property type="match status" value="1"/>
</dbReference>
<name>A0A1B4XDN1_9GAMM</name>
<evidence type="ECO:0000313" key="3">
    <source>
        <dbReference type="EMBL" id="BAV32915.1"/>
    </source>
</evidence>
<dbReference type="InterPro" id="IPR013430">
    <property type="entry name" value="Toxin_antidote_HigA"/>
</dbReference>
<keyword evidence="1" id="KW-0238">DNA-binding</keyword>
<dbReference type="Gene3D" id="1.10.260.40">
    <property type="entry name" value="lambda repressor-like DNA-binding domains"/>
    <property type="match status" value="1"/>
</dbReference>
<dbReference type="NCBIfam" id="TIGR02607">
    <property type="entry name" value="antidote_HigA"/>
    <property type="match status" value="1"/>
</dbReference>
<dbReference type="InterPro" id="IPR001387">
    <property type="entry name" value="Cro/C1-type_HTH"/>
</dbReference>
<dbReference type="EMBL" id="AP014879">
    <property type="protein sequence ID" value="BAV32915.1"/>
    <property type="molecule type" value="Genomic_DNA"/>
</dbReference>
<dbReference type="InParanoid" id="A0A1B4XDN1"/>
<keyword evidence="4" id="KW-1185">Reference proteome</keyword>
<sequence>MHNPAHPGEILREMYLKPLNITVTQAAKALGVSRKHVSAIVNGRAPVTPDMALRLASAFATEPELWVNMQAQYDLWAVSRQARPKVKVLVKKAA</sequence>
<dbReference type="SUPFAM" id="SSF47413">
    <property type="entry name" value="lambda repressor-like DNA-binding domains"/>
    <property type="match status" value="1"/>
</dbReference>
<proteinExistence type="predicted"/>
<reference evidence="3 4" key="1">
    <citation type="submission" date="2015-05" db="EMBL/GenBank/DDBJ databases">
        <title>Complete genome sequence of a sulfur-oxidizing gammaproteobacterium strain HA5.</title>
        <authorList>
            <person name="Miura A."/>
            <person name="Kojima H."/>
            <person name="Fukui M."/>
        </authorList>
    </citation>
    <scope>NUCLEOTIDE SEQUENCE [LARGE SCALE GENOMIC DNA]</scope>
    <source>
        <strain evidence="3 4">HA5</strain>
    </source>
</reference>
<dbReference type="SMART" id="SM00530">
    <property type="entry name" value="HTH_XRE"/>
    <property type="match status" value="1"/>
</dbReference>
<protein>
    <submittedName>
        <fullName evidence="3">XRE family transcriptional regulator</fullName>
    </submittedName>
</protein>
<dbReference type="PROSITE" id="PS50943">
    <property type="entry name" value="HTH_CROC1"/>
    <property type="match status" value="1"/>
</dbReference>
<organism evidence="3 4">
    <name type="scientific">Sulfuricaulis limicola</name>
    <dbReference type="NCBI Taxonomy" id="1620215"/>
    <lineage>
        <taxon>Bacteria</taxon>
        <taxon>Pseudomonadati</taxon>
        <taxon>Pseudomonadota</taxon>
        <taxon>Gammaproteobacteria</taxon>
        <taxon>Acidiferrobacterales</taxon>
        <taxon>Acidiferrobacteraceae</taxon>
        <taxon>Sulfuricaulis</taxon>
    </lineage>
</organism>